<gene>
    <name evidence="1" type="ORF">MML48_7g00016643</name>
</gene>
<protein>
    <submittedName>
        <fullName evidence="1">Structural contituent of cuticle</fullName>
    </submittedName>
</protein>
<comment type="caution">
    <text evidence="1">The sequence shown here is derived from an EMBL/GenBank/DDBJ whole genome shotgun (WGS) entry which is preliminary data.</text>
</comment>
<proteinExistence type="predicted"/>
<accession>A0ACB9SSP3</accession>
<dbReference type="Proteomes" id="UP001056778">
    <property type="component" value="Chromosome 7"/>
</dbReference>
<reference evidence="1" key="1">
    <citation type="submission" date="2022-04" db="EMBL/GenBank/DDBJ databases">
        <title>Chromosome-scale genome assembly of Holotrichia oblita Faldermann.</title>
        <authorList>
            <person name="Rongchong L."/>
        </authorList>
    </citation>
    <scope>NUCLEOTIDE SEQUENCE</scope>
    <source>
        <strain evidence="1">81SQS9</strain>
    </source>
</reference>
<dbReference type="EMBL" id="CM043021">
    <property type="protein sequence ID" value="KAI4458216.1"/>
    <property type="molecule type" value="Genomic_DNA"/>
</dbReference>
<evidence type="ECO:0000313" key="1">
    <source>
        <dbReference type="EMBL" id="KAI4458216.1"/>
    </source>
</evidence>
<name>A0ACB9SSP3_HOLOL</name>
<organism evidence="1 2">
    <name type="scientific">Holotrichia oblita</name>
    <name type="common">Chafer beetle</name>
    <dbReference type="NCBI Taxonomy" id="644536"/>
    <lineage>
        <taxon>Eukaryota</taxon>
        <taxon>Metazoa</taxon>
        <taxon>Ecdysozoa</taxon>
        <taxon>Arthropoda</taxon>
        <taxon>Hexapoda</taxon>
        <taxon>Insecta</taxon>
        <taxon>Pterygota</taxon>
        <taxon>Neoptera</taxon>
        <taxon>Endopterygota</taxon>
        <taxon>Coleoptera</taxon>
        <taxon>Polyphaga</taxon>
        <taxon>Scarabaeiformia</taxon>
        <taxon>Scarabaeidae</taxon>
        <taxon>Melolonthinae</taxon>
        <taxon>Holotrichia</taxon>
    </lineage>
</organism>
<keyword evidence="2" id="KW-1185">Reference proteome</keyword>
<sequence>MTFTYIILAVVAAVAQASYIPSVAVTKAVIDTEYDHNPQYSYSYGVQDALTGDSKSQTETRSGDVVKGQYSLIDSDGTKRVVDYASDPINGFNAVVSKTPVAVPVAAKVATPVIAAPVIAKAAYAPAVAAYSAPVVSSYSTTVAAAGPVAAPAVAAHTYAAPVVTAHTYAAPAVAAHTYAAPVVAAHTYAAPALATHTYAAPAVSAYAAAPVTKTVITGPSAVSYSSPAVSYVSGHGYIILAVVVAAVQASYIPSVAVTKAVVDTEYDHNPQYSYSYGVQDALTGDSKSQTESRSGDVVKGQYSLIDSDGTKRVVDYASDPINGFNAVVSKTPVAVPAVAKVAAPVIAAPVFAKAAYAPAVAAYSAPAISSYSTTVAAAGPVVAAHAAPAVAAHTYAAPVVASHTYAAPAVAAHTYAAPAVAAYNYAAPAVAAHTYAAPAVAAHTYAAPAVASYAAAPVAKTFITGPSAVSYSSPAVSYVSEHGVAQLAKYCILSVNYDNTVETKTKSPSWEYDDRQYIILAVAVAAAQASYIPSVAVTKAVVDTEYDHNPQYSYSYGVQDALTGDSKSQTESRSGDVVKGQYSLIDSDGTKRVVDYASDPINGFNAVFVVFVACLAVASASVAPLHGLAYTAPVITKTVVDTEYDHNPQYSYSYGVHDALTGDSKSQTETRSGDVVTGQYSLIDSDGTKRTVDYAADPINGFNAVVSKSAAVAPVVAKVAAPVLAAPAVAHVAAPAVAAYSAYPAVASYAAHVAPVASYAAHVAPVASYAAHVAPVASYAAHVAPVATYAAAPLFVIAACLAITSASVGPLHGVAYSAPVVTKTVVDTEYDPNPQYSYSYGVHDAFTGDAKSQVESRSGDVVSGQYSLIEPDGSKRTVDYAADPVHGFNAVVSKTPAVAPVVAKVAAPVVAAPAVAAYSAPVVAKAAIAPAVTTSYSSSVVAASPAVAAYSAPAVTAYSAPAIAAYSAPAVATYSAPAVAAYSTPAVAAYSAPAVASYSAVHAAPAVAAYSAYAAPTYGYGHAPVVSSYSAGPVTKTLVQGPSAVSYTSAPVAYTSYGTPVAKIVAFAAFVAVAKAGFLGAPLAYSAPAVAHAPLAYSAPIAKVAAPLAYAAPVAKYAAPLAVAKTVVPEEYDPHPQYSYAYDIQDGLTGDNKQQQESRDGDVVQGSYSLIEPDGTRRVVQYQADPVNGFNAVVSREPLAVKVAAPVVAKAVAPVAYAAPVAKLAAPYAAPLAYSSPLYKHY</sequence>
<evidence type="ECO:0000313" key="2">
    <source>
        <dbReference type="Proteomes" id="UP001056778"/>
    </source>
</evidence>